<keyword evidence="3" id="KW-0227">DNA damage</keyword>
<sequence>MSTEKTTAIVLRQADFSETSKVVTFLTRDWGKVSVMAKGARRLKSAFESAIDLLACCEIVFIRKESGGLDLLTEAKLQSRFAPEGRNMLRLYGGYYVAELLDKLTEEYDPHLELFDGSLITLNRLIQKEKPLRSLLIFELLVLQEIGQMPNLDFCIICNEPIANNGPFGFWVNQGGLVCRKCQKETPYRKTISTETVTLLHQLSHIECDLSDRLQIDVKQYQEMRYFTTEAISHVLGYRPKTLRYLNY</sequence>
<dbReference type="InterPro" id="IPR037278">
    <property type="entry name" value="ARFGAP/RecO"/>
</dbReference>
<keyword evidence="4" id="KW-0233">DNA recombination</keyword>
<dbReference type="GO" id="GO:0006302">
    <property type="term" value="P:double-strand break repair"/>
    <property type="evidence" value="ECO:0007669"/>
    <property type="project" value="TreeGrafter"/>
</dbReference>
<dbReference type="Pfam" id="PF11967">
    <property type="entry name" value="RecO_N"/>
    <property type="match status" value="1"/>
</dbReference>
<dbReference type="NCBIfam" id="TIGR00613">
    <property type="entry name" value="reco"/>
    <property type="match status" value="1"/>
</dbReference>
<evidence type="ECO:0000256" key="5">
    <source>
        <dbReference type="ARBA" id="ARBA00023204"/>
    </source>
</evidence>
<evidence type="ECO:0000256" key="4">
    <source>
        <dbReference type="ARBA" id="ARBA00023172"/>
    </source>
</evidence>
<dbReference type="InterPro" id="IPR022572">
    <property type="entry name" value="DNA_rep/recomb_RecO_N"/>
</dbReference>
<dbReference type="SUPFAM" id="SSF50249">
    <property type="entry name" value="Nucleic acid-binding proteins"/>
    <property type="match status" value="1"/>
</dbReference>
<proteinExistence type="inferred from homology"/>
<evidence type="ECO:0000256" key="2">
    <source>
        <dbReference type="ARBA" id="ARBA00021310"/>
    </source>
</evidence>
<evidence type="ECO:0000256" key="1">
    <source>
        <dbReference type="ARBA" id="ARBA00007452"/>
    </source>
</evidence>
<dbReference type="SUPFAM" id="SSF57863">
    <property type="entry name" value="ArfGap/RecO-like zinc finger"/>
    <property type="match status" value="1"/>
</dbReference>
<comment type="similarity">
    <text evidence="1">Belongs to the RecO family.</text>
</comment>
<gene>
    <name evidence="8" type="ORF">MNBD_PLANCTO02-1613</name>
</gene>
<dbReference type="GO" id="GO:0006310">
    <property type="term" value="P:DNA recombination"/>
    <property type="evidence" value="ECO:0007669"/>
    <property type="project" value="UniProtKB-KW"/>
</dbReference>
<evidence type="ECO:0000313" key="8">
    <source>
        <dbReference type="EMBL" id="VAX41031.1"/>
    </source>
</evidence>
<dbReference type="PANTHER" id="PTHR33991">
    <property type="entry name" value="DNA REPAIR PROTEIN RECO"/>
    <property type="match status" value="1"/>
</dbReference>
<dbReference type="InterPro" id="IPR012340">
    <property type="entry name" value="NA-bd_OB-fold"/>
</dbReference>
<evidence type="ECO:0000256" key="3">
    <source>
        <dbReference type="ARBA" id="ARBA00022763"/>
    </source>
</evidence>
<dbReference type="EMBL" id="UOGL01000505">
    <property type="protein sequence ID" value="VAX41031.1"/>
    <property type="molecule type" value="Genomic_DNA"/>
</dbReference>
<organism evidence="8">
    <name type="scientific">hydrothermal vent metagenome</name>
    <dbReference type="NCBI Taxonomy" id="652676"/>
    <lineage>
        <taxon>unclassified sequences</taxon>
        <taxon>metagenomes</taxon>
        <taxon>ecological metagenomes</taxon>
    </lineage>
</organism>
<feature type="domain" description="DNA replication/recombination mediator RecO N-terminal" evidence="7">
    <location>
        <begin position="1"/>
        <end position="78"/>
    </location>
</feature>
<dbReference type="Gene3D" id="1.20.1440.120">
    <property type="entry name" value="Recombination protein O, C-terminal domain"/>
    <property type="match status" value="1"/>
</dbReference>
<dbReference type="Gene3D" id="2.40.50.140">
    <property type="entry name" value="Nucleic acid-binding proteins"/>
    <property type="match status" value="1"/>
</dbReference>
<reference evidence="8" key="1">
    <citation type="submission" date="2018-06" db="EMBL/GenBank/DDBJ databases">
        <authorList>
            <person name="Zhirakovskaya E."/>
        </authorList>
    </citation>
    <scope>NUCLEOTIDE SEQUENCE</scope>
</reference>
<name>A0A3B1DQ97_9ZZZZ</name>
<dbReference type="AlphaFoldDB" id="A0A3B1DQ97"/>
<protein>
    <recommendedName>
        <fullName evidence="2">DNA repair protein RecO</fullName>
    </recommendedName>
    <alternativeName>
        <fullName evidence="6">Recombination protein O</fullName>
    </alternativeName>
</protein>
<dbReference type="PANTHER" id="PTHR33991:SF1">
    <property type="entry name" value="DNA REPAIR PROTEIN RECO"/>
    <property type="match status" value="1"/>
</dbReference>
<dbReference type="GO" id="GO:0043590">
    <property type="term" value="C:bacterial nucleoid"/>
    <property type="evidence" value="ECO:0007669"/>
    <property type="project" value="TreeGrafter"/>
</dbReference>
<keyword evidence="5" id="KW-0234">DNA repair</keyword>
<dbReference type="InterPro" id="IPR042242">
    <property type="entry name" value="RecO_C"/>
</dbReference>
<dbReference type="InterPro" id="IPR003717">
    <property type="entry name" value="RecO"/>
</dbReference>
<evidence type="ECO:0000256" key="6">
    <source>
        <dbReference type="ARBA" id="ARBA00033409"/>
    </source>
</evidence>
<dbReference type="HAMAP" id="MF_00201">
    <property type="entry name" value="RecO"/>
    <property type="match status" value="1"/>
</dbReference>
<accession>A0A3B1DQ97</accession>
<evidence type="ECO:0000259" key="7">
    <source>
        <dbReference type="Pfam" id="PF11967"/>
    </source>
</evidence>
<dbReference type="Pfam" id="PF02565">
    <property type="entry name" value="RecO_C"/>
    <property type="match status" value="1"/>
</dbReference>